<evidence type="ECO:0000256" key="8">
    <source>
        <dbReference type="ARBA" id="ARBA00023136"/>
    </source>
</evidence>
<keyword evidence="4 10" id="KW-0812">Transmembrane</keyword>
<keyword evidence="5 10" id="KW-0276">Fatty acid metabolism</keyword>
<evidence type="ECO:0000256" key="4">
    <source>
        <dbReference type="ARBA" id="ARBA00022692"/>
    </source>
</evidence>
<dbReference type="FunCoup" id="B4M4Z5">
    <property type="interactions" value="29"/>
</dbReference>
<name>B4M4Z5_DROVI</name>
<evidence type="ECO:0000256" key="10">
    <source>
        <dbReference type="RuleBase" id="RU361115"/>
    </source>
</evidence>
<evidence type="ECO:0000256" key="9">
    <source>
        <dbReference type="ARBA" id="ARBA00023160"/>
    </source>
</evidence>
<feature type="transmembrane region" description="Helical" evidence="10">
    <location>
        <begin position="203"/>
        <end position="224"/>
    </location>
</feature>
<dbReference type="GO" id="GO:0030148">
    <property type="term" value="P:sphingolipid biosynthetic process"/>
    <property type="evidence" value="ECO:0007669"/>
    <property type="project" value="TreeGrafter"/>
</dbReference>
<keyword evidence="2 10" id="KW-0444">Lipid biosynthesis</keyword>
<feature type="transmembrane region" description="Helical" evidence="10">
    <location>
        <begin position="169"/>
        <end position="191"/>
    </location>
</feature>
<evidence type="ECO:0000313" key="12">
    <source>
        <dbReference type="Proteomes" id="UP000008792"/>
    </source>
</evidence>
<protein>
    <recommendedName>
        <fullName evidence="10">Elongation of very long chain fatty acids protein</fullName>
        <ecNumber evidence="10">2.3.1.199</ecNumber>
    </recommendedName>
    <alternativeName>
        <fullName evidence="10">Very-long-chain 3-oxoacyl-CoA synthase</fullName>
    </alternativeName>
</protein>
<evidence type="ECO:0000256" key="5">
    <source>
        <dbReference type="ARBA" id="ARBA00022832"/>
    </source>
</evidence>
<dbReference type="GO" id="GO:0042761">
    <property type="term" value="P:very long-chain fatty acid biosynthetic process"/>
    <property type="evidence" value="ECO:0007669"/>
    <property type="project" value="TreeGrafter"/>
</dbReference>
<feature type="transmembrane region" description="Helical" evidence="10">
    <location>
        <begin position="137"/>
        <end position="157"/>
    </location>
</feature>
<dbReference type="GO" id="GO:0009922">
    <property type="term" value="F:fatty acid elongase activity"/>
    <property type="evidence" value="ECO:0007669"/>
    <property type="project" value="UniProtKB-EC"/>
</dbReference>
<comment type="subcellular location">
    <subcellularLocation>
        <location evidence="1">Membrane</location>
        <topology evidence="1">Multi-pass membrane protein</topology>
    </subcellularLocation>
</comment>
<keyword evidence="9 10" id="KW-0275">Fatty acid biosynthesis</keyword>
<keyword evidence="8 10" id="KW-0472">Membrane</keyword>
<dbReference type="EC" id="2.3.1.199" evidence="10"/>
<keyword evidence="6 10" id="KW-1133">Transmembrane helix</keyword>
<proteinExistence type="inferred from homology"/>
<keyword evidence="7 10" id="KW-0443">Lipid metabolism</keyword>
<dbReference type="STRING" id="7244.B4M4Z5"/>
<dbReference type="HOGENOM" id="CLU_048483_0_2_1"/>
<dbReference type="Proteomes" id="UP000008792">
    <property type="component" value="Unassembled WGS sequence"/>
</dbReference>
<dbReference type="PANTHER" id="PTHR11157">
    <property type="entry name" value="FATTY ACID ACYL TRANSFERASE-RELATED"/>
    <property type="match status" value="1"/>
</dbReference>
<feature type="transmembrane region" description="Helical" evidence="10">
    <location>
        <begin position="103"/>
        <end position="125"/>
    </location>
</feature>
<keyword evidence="3 10" id="KW-0808">Transferase</keyword>
<dbReference type="InParanoid" id="B4M4Z5"/>
<dbReference type="GO" id="GO:0034626">
    <property type="term" value="P:fatty acid elongation, polyunsaturated fatty acid"/>
    <property type="evidence" value="ECO:0007669"/>
    <property type="project" value="TreeGrafter"/>
</dbReference>
<comment type="similarity">
    <text evidence="10">Belongs to the ELO family.</text>
</comment>
<dbReference type="PANTHER" id="PTHR11157:SF116">
    <property type="entry name" value="ELONGATION OF VERY LONG CHAIN FATTY ACIDS PROTEIN-RELATED"/>
    <property type="match status" value="1"/>
</dbReference>
<dbReference type="InterPro" id="IPR002076">
    <property type="entry name" value="ELO_fam"/>
</dbReference>
<dbReference type="Pfam" id="PF01151">
    <property type="entry name" value="ELO"/>
    <property type="match status" value="1"/>
</dbReference>
<dbReference type="OrthoDB" id="434092at2759"/>
<feature type="transmembrane region" description="Helical" evidence="10">
    <location>
        <begin position="63"/>
        <end position="83"/>
    </location>
</feature>
<organism evidence="11 12">
    <name type="scientific">Drosophila virilis</name>
    <name type="common">Fruit fly</name>
    <dbReference type="NCBI Taxonomy" id="7244"/>
    <lineage>
        <taxon>Eukaryota</taxon>
        <taxon>Metazoa</taxon>
        <taxon>Ecdysozoa</taxon>
        <taxon>Arthropoda</taxon>
        <taxon>Hexapoda</taxon>
        <taxon>Insecta</taxon>
        <taxon>Pterygota</taxon>
        <taxon>Neoptera</taxon>
        <taxon>Endopterygota</taxon>
        <taxon>Diptera</taxon>
        <taxon>Brachycera</taxon>
        <taxon>Muscomorpha</taxon>
        <taxon>Ephydroidea</taxon>
        <taxon>Drosophilidae</taxon>
        <taxon>Drosophila</taxon>
    </lineage>
</organism>
<dbReference type="GO" id="GO:0034625">
    <property type="term" value="P:fatty acid elongation, monounsaturated fatty acid"/>
    <property type="evidence" value="ECO:0007669"/>
    <property type="project" value="TreeGrafter"/>
</dbReference>
<dbReference type="EMBL" id="CH940652">
    <property type="protein sequence ID" value="EDW59706.2"/>
    <property type="molecule type" value="Genomic_DNA"/>
</dbReference>
<gene>
    <name evidence="11" type="primary">Dvir\GJ11029</name>
    <name evidence="11" type="ORF">Dvir_GJ11029</name>
</gene>
<evidence type="ECO:0000256" key="2">
    <source>
        <dbReference type="ARBA" id="ARBA00022516"/>
    </source>
</evidence>
<evidence type="ECO:0000256" key="7">
    <source>
        <dbReference type="ARBA" id="ARBA00023098"/>
    </source>
</evidence>
<dbReference type="GO" id="GO:0019367">
    <property type="term" value="P:fatty acid elongation, saturated fatty acid"/>
    <property type="evidence" value="ECO:0007669"/>
    <property type="project" value="TreeGrafter"/>
</dbReference>
<evidence type="ECO:0000256" key="6">
    <source>
        <dbReference type="ARBA" id="ARBA00022989"/>
    </source>
</evidence>
<evidence type="ECO:0000313" key="11">
    <source>
        <dbReference type="EMBL" id="EDW59706.2"/>
    </source>
</evidence>
<accession>B4M4Z5</accession>
<evidence type="ECO:0000256" key="3">
    <source>
        <dbReference type="ARBA" id="ARBA00022679"/>
    </source>
</evidence>
<dbReference type="GO" id="GO:0005789">
    <property type="term" value="C:endoplasmic reticulum membrane"/>
    <property type="evidence" value="ECO:0007669"/>
    <property type="project" value="TreeGrafter"/>
</dbReference>
<keyword evidence="12" id="KW-1185">Reference proteome</keyword>
<sequence length="236" mass="27306">MYEIFNRPPADPVQLPLTFSPWPVTLIVAGYLLFVLKLGRLFMANRAPYDLRGVLKVYNLIQIVYNGILFLLATFAFVVIRPYDIKCIMVLPQDNPFKTVEHVLAYAQVSVLHVVHHAAMVLAVYSGLRFYGYGGHFVLTGYLNVFVHCVMYIYYYISSQSQAVKQSPWWKQYITIIQMLQFLIVIAHSIWTLKQPSCNLSPYPVALVLFMGTLMFIMFSNFYVHNYILPKKNKLD</sequence>
<reference evidence="11 12" key="1">
    <citation type="journal article" date="2007" name="Nature">
        <title>Evolution of genes and genomes on the Drosophila phylogeny.</title>
        <authorList>
            <consortium name="Drosophila 12 Genomes Consortium"/>
            <person name="Clark A.G."/>
            <person name="Eisen M.B."/>
            <person name="Smith D.R."/>
            <person name="Bergman C.M."/>
            <person name="Oliver B."/>
            <person name="Markow T.A."/>
            <person name="Kaufman T.C."/>
            <person name="Kellis M."/>
            <person name="Gelbart W."/>
            <person name="Iyer V.N."/>
            <person name="Pollard D.A."/>
            <person name="Sackton T.B."/>
            <person name="Larracuente A.M."/>
            <person name="Singh N.D."/>
            <person name="Abad J.P."/>
            <person name="Abt D.N."/>
            <person name="Adryan B."/>
            <person name="Aguade M."/>
            <person name="Akashi H."/>
            <person name="Anderson W.W."/>
            <person name="Aquadro C.F."/>
            <person name="Ardell D.H."/>
            <person name="Arguello R."/>
            <person name="Artieri C.G."/>
            <person name="Barbash D.A."/>
            <person name="Barker D."/>
            <person name="Barsanti P."/>
            <person name="Batterham P."/>
            <person name="Batzoglou S."/>
            <person name="Begun D."/>
            <person name="Bhutkar A."/>
            <person name="Blanco E."/>
            <person name="Bosak S.A."/>
            <person name="Bradley R.K."/>
            <person name="Brand A.D."/>
            <person name="Brent M.R."/>
            <person name="Brooks A.N."/>
            <person name="Brown R.H."/>
            <person name="Butlin R.K."/>
            <person name="Caggese C."/>
            <person name="Calvi B.R."/>
            <person name="Bernardo de Carvalho A."/>
            <person name="Caspi A."/>
            <person name="Castrezana S."/>
            <person name="Celniker S.E."/>
            <person name="Chang J.L."/>
            <person name="Chapple C."/>
            <person name="Chatterji S."/>
            <person name="Chinwalla A."/>
            <person name="Civetta A."/>
            <person name="Clifton S.W."/>
            <person name="Comeron J.M."/>
            <person name="Costello J.C."/>
            <person name="Coyne J.A."/>
            <person name="Daub J."/>
            <person name="David R.G."/>
            <person name="Delcher A.L."/>
            <person name="Delehaunty K."/>
            <person name="Do C.B."/>
            <person name="Ebling H."/>
            <person name="Edwards K."/>
            <person name="Eickbush T."/>
            <person name="Evans J.D."/>
            <person name="Filipski A."/>
            <person name="Findeiss S."/>
            <person name="Freyhult E."/>
            <person name="Fulton L."/>
            <person name="Fulton R."/>
            <person name="Garcia A.C."/>
            <person name="Gardiner A."/>
            <person name="Garfield D.A."/>
            <person name="Garvin B.E."/>
            <person name="Gibson G."/>
            <person name="Gilbert D."/>
            <person name="Gnerre S."/>
            <person name="Godfrey J."/>
            <person name="Good R."/>
            <person name="Gotea V."/>
            <person name="Gravely B."/>
            <person name="Greenberg A.J."/>
            <person name="Griffiths-Jones S."/>
            <person name="Gross S."/>
            <person name="Guigo R."/>
            <person name="Gustafson E.A."/>
            <person name="Haerty W."/>
            <person name="Hahn M.W."/>
            <person name="Halligan D.L."/>
            <person name="Halpern A.L."/>
            <person name="Halter G.M."/>
            <person name="Han M.V."/>
            <person name="Heger A."/>
            <person name="Hillier L."/>
            <person name="Hinrichs A.S."/>
            <person name="Holmes I."/>
            <person name="Hoskins R.A."/>
            <person name="Hubisz M.J."/>
            <person name="Hultmark D."/>
            <person name="Huntley M.A."/>
            <person name="Jaffe D.B."/>
            <person name="Jagadeeshan S."/>
            <person name="Jeck W.R."/>
            <person name="Johnson J."/>
            <person name="Jones C.D."/>
            <person name="Jordan W.C."/>
            <person name="Karpen G.H."/>
            <person name="Kataoka E."/>
            <person name="Keightley P.D."/>
            <person name="Kheradpour P."/>
            <person name="Kirkness E.F."/>
            <person name="Koerich L.B."/>
            <person name="Kristiansen K."/>
            <person name="Kudrna D."/>
            <person name="Kulathinal R.J."/>
            <person name="Kumar S."/>
            <person name="Kwok R."/>
            <person name="Lander E."/>
            <person name="Langley C.H."/>
            <person name="Lapoint R."/>
            <person name="Lazzaro B.P."/>
            <person name="Lee S.J."/>
            <person name="Levesque L."/>
            <person name="Li R."/>
            <person name="Lin C.F."/>
            <person name="Lin M.F."/>
            <person name="Lindblad-Toh K."/>
            <person name="Llopart A."/>
            <person name="Long M."/>
            <person name="Low L."/>
            <person name="Lozovsky E."/>
            <person name="Lu J."/>
            <person name="Luo M."/>
            <person name="Machado C.A."/>
            <person name="Makalowski W."/>
            <person name="Marzo M."/>
            <person name="Matsuda M."/>
            <person name="Matzkin L."/>
            <person name="McAllister B."/>
            <person name="McBride C.S."/>
            <person name="McKernan B."/>
            <person name="McKernan K."/>
            <person name="Mendez-Lago M."/>
            <person name="Minx P."/>
            <person name="Mollenhauer M.U."/>
            <person name="Montooth K."/>
            <person name="Mount S.M."/>
            <person name="Mu X."/>
            <person name="Myers E."/>
            <person name="Negre B."/>
            <person name="Newfeld S."/>
            <person name="Nielsen R."/>
            <person name="Noor M.A."/>
            <person name="O'Grady P."/>
            <person name="Pachter L."/>
            <person name="Papaceit M."/>
            <person name="Parisi M.J."/>
            <person name="Parisi M."/>
            <person name="Parts L."/>
            <person name="Pedersen J.S."/>
            <person name="Pesole G."/>
            <person name="Phillippy A.M."/>
            <person name="Ponting C.P."/>
            <person name="Pop M."/>
            <person name="Porcelli D."/>
            <person name="Powell J.R."/>
            <person name="Prohaska S."/>
            <person name="Pruitt K."/>
            <person name="Puig M."/>
            <person name="Quesneville H."/>
            <person name="Ram K.R."/>
            <person name="Rand D."/>
            <person name="Rasmussen M.D."/>
            <person name="Reed L.K."/>
            <person name="Reenan R."/>
            <person name="Reily A."/>
            <person name="Remington K.A."/>
            <person name="Rieger T.T."/>
            <person name="Ritchie M.G."/>
            <person name="Robin C."/>
            <person name="Rogers Y.H."/>
            <person name="Rohde C."/>
            <person name="Rozas J."/>
            <person name="Rubenfield M.J."/>
            <person name="Ruiz A."/>
            <person name="Russo S."/>
            <person name="Salzberg S.L."/>
            <person name="Sanchez-Gracia A."/>
            <person name="Saranga D.J."/>
            <person name="Sato H."/>
            <person name="Schaeffer S.W."/>
            <person name="Schatz M.C."/>
            <person name="Schlenke T."/>
            <person name="Schwartz R."/>
            <person name="Segarra C."/>
            <person name="Singh R.S."/>
            <person name="Sirot L."/>
            <person name="Sirota M."/>
            <person name="Sisneros N.B."/>
            <person name="Smith C.D."/>
            <person name="Smith T.F."/>
            <person name="Spieth J."/>
            <person name="Stage D.E."/>
            <person name="Stark A."/>
            <person name="Stephan W."/>
            <person name="Strausberg R.L."/>
            <person name="Strempel S."/>
            <person name="Sturgill D."/>
            <person name="Sutton G."/>
            <person name="Sutton G.G."/>
            <person name="Tao W."/>
            <person name="Teichmann S."/>
            <person name="Tobari Y.N."/>
            <person name="Tomimura Y."/>
            <person name="Tsolas J.M."/>
            <person name="Valente V.L."/>
            <person name="Venter E."/>
            <person name="Venter J.C."/>
            <person name="Vicario S."/>
            <person name="Vieira F.G."/>
            <person name="Vilella A.J."/>
            <person name="Villasante A."/>
            <person name="Walenz B."/>
            <person name="Wang J."/>
            <person name="Wasserman M."/>
            <person name="Watts T."/>
            <person name="Wilson D."/>
            <person name="Wilson R.K."/>
            <person name="Wing R.A."/>
            <person name="Wolfner M.F."/>
            <person name="Wong A."/>
            <person name="Wong G.K."/>
            <person name="Wu C.I."/>
            <person name="Wu G."/>
            <person name="Yamamoto D."/>
            <person name="Yang H.P."/>
            <person name="Yang S.P."/>
            <person name="Yorke J.A."/>
            <person name="Yoshida K."/>
            <person name="Zdobnov E."/>
            <person name="Zhang P."/>
            <person name="Zhang Y."/>
            <person name="Zimin A.V."/>
            <person name="Baldwin J."/>
            <person name="Abdouelleil A."/>
            <person name="Abdulkadir J."/>
            <person name="Abebe A."/>
            <person name="Abera B."/>
            <person name="Abreu J."/>
            <person name="Acer S.C."/>
            <person name="Aftuck L."/>
            <person name="Alexander A."/>
            <person name="An P."/>
            <person name="Anderson E."/>
            <person name="Anderson S."/>
            <person name="Arachi H."/>
            <person name="Azer M."/>
            <person name="Bachantsang P."/>
            <person name="Barry A."/>
            <person name="Bayul T."/>
            <person name="Berlin A."/>
            <person name="Bessette D."/>
            <person name="Bloom T."/>
            <person name="Blye J."/>
            <person name="Boguslavskiy L."/>
            <person name="Bonnet C."/>
            <person name="Boukhgalter B."/>
            <person name="Bourzgui I."/>
            <person name="Brown A."/>
            <person name="Cahill P."/>
            <person name="Channer S."/>
            <person name="Cheshatsang Y."/>
            <person name="Chuda L."/>
            <person name="Citroen M."/>
            <person name="Collymore A."/>
            <person name="Cooke P."/>
            <person name="Costello M."/>
            <person name="D'Aco K."/>
            <person name="Daza R."/>
            <person name="De Haan G."/>
            <person name="DeGray S."/>
            <person name="DeMaso C."/>
            <person name="Dhargay N."/>
            <person name="Dooley K."/>
            <person name="Dooley E."/>
            <person name="Doricent M."/>
            <person name="Dorje P."/>
            <person name="Dorjee K."/>
            <person name="Dupes A."/>
            <person name="Elong R."/>
            <person name="Falk J."/>
            <person name="Farina A."/>
            <person name="Faro S."/>
            <person name="Ferguson D."/>
            <person name="Fisher S."/>
            <person name="Foley C.D."/>
            <person name="Franke A."/>
            <person name="Friedrich D."/>
            <person name="Gadbois L."/>
            <person name="Gearin G."/>
            <person name="Gearin C.R."/>
            <person name="Giannoukos G."/>
            <person name="Goode T."/>
            <person name="Graham J."/>
            <person name="Grandbois E."/>
            <person name="Grewal S."/>
            <person name="Gyaltsen K."/>
            <person name="Hafez N."/>
            <person name="Hagos B."/>
            <person name="Hall J."/>
            <person name="Henson C."/>
            <person name="Hollinger A."/>
            <person name="Honan T."/>
            <person name="Huard M.D."/>
            <person name="Hughes L."/>
            <person name="Hurhula B."/>
            <person name="Husby M.E."/>
            <person name="Kamat A."/>
            <person name="Kanga B."/>
            <person name="Kashin S."/>
            <person name="Khazanovich D."/>
            <person name="Kisner P."/>
            <person name="Lance K."/>
            <person name="Lara M."/>
            <person name="Lee W."/>
            <person name="Lennon N."/>
            <person name="Letendre F."/>
            <person name="LeVine R."/>
            <person name="Lipovsky A."/>
            <person name="Liu X."/>
            <person name="Liu J."/>
            <person name="Liu S."/>
            <person name="Lokyitsang T."/>
            <person name="Lokyitsang Y."/>
            <person name="Lubonja R."/>
            <person name="Lui A."/>
            <person name="MacDonald P."/>
            <person name="Magnisalis V."/>
            <person name="Maru K."/>
            <person name="Matthews C."/>
            <person name="McCusker W."/>
            <person name="McDonough S."/>
            <person name="Mehta T."/>
            <person name="Meldrim J."/>
            <person name="Meneus L."/>
            <person name="Mihai O."/>
            <person name="Mihalev A."/>
            <person name="Mihova T."/>
            <person name="Mittelman R."/>
            <person name="Mlenga V."/>
            <person name="Montmayeur A."/>
            <person name="Mulrain L."/>
            <person name="Navidi A."/>
            <person name="Naylor J."/>
            <person name="Negash T."/>
            <person name="Nguyen T."/>
            <person name="Nguyen N."/>
            <person name="Nicol R."/>
            <person name="Norbu C."/>
            <person name="Norbu N."/>
            <person name="Novod N."/>
            <person name="O'Neill B."/>
            <person name="Osman S."/>
            <person name="Markiewicz E."/>
            <person name="Oyono O.L."/>
            <person name="Patti C."/>
            <person name="Phunkhang P."/>
            <person name="Pierre F."/>
            <person name="Priest M."/>
            <person name="Raghuraman S."/>
            <person name="Rege F."/>
            <person name="Reyes R."/>
            <person name="Rise C."/>
            <person name="Rogov P."/>
            <person name="Ross K."/>
            <person name="Ryan E."/>
            <person name="Settipalli S."/>
            <person name="Shea T."/>
            <person name="Sherpa N."/>
            <person name="Shi L."/>
            <person name="Shih D."/>
            <person name="Sparrow T."/>
            <person name="Spaulding J."/>
            <person name="Stalker J."/>
            <person name="Stange-Thomann N."/>
            <person name="Stavropoulos S."/>
            <person name="Stone C."/>
            <person name="Strader C."/>
            <person name="Tesfaye S."/>
            <person name="Thomson T."/>
            <person name="Thoulutsang Y."/>
            <person name="Thoulutsang D."/>
            <person name="Topham K."/>
            <person name="Topping I."/>
            <person name="Tsamla T."/>
            <person name="Vassiliev H."/>
            <person name="Vo A."/>
            <person name="Wangchuk T."/>
            <person name="Wangdi T."/>
            <person name="Weiand M."/>
            <person name="Wilkinson J."/>
            <person name="Wilson A."/>
            <person name="Yadav S."/>
            <person name="Young G."/>
            <person name="Yu Q."/>
            <person name="Zembek L."/>
            <person name="Zhong D."/>
            <person name="Zimmer A."/>
            <person name="Zwirko Z."/>
            <person name="Jaffe D.B."/>
            <person name="Alvarez P."/>
            <person name="Brockman W."/>
            <person name="Butler J."/>
            <person name="Chin C."/>
            <person name="Gnerre S."/>
            <person name="Grabherr M."/>
            <person name="Kleber M."/>
            <person name="Mauceli E."/>
            <person name="MacCallum I."/>
        </authorList>
    </citation>
    <scope>NUCLEOTIDE SEQUENCE [LARGE SCALE GENOMIC DNA]</scope>
    <source>
        <strain evidence="12">Tucson 15010-1051.87</strain>
    </source>
</reference>
<comment type="catalytic activity">
    <reaction evidence="10">
        <text>a very-long-chain acyl-CoA + malonyl-CoA + H(+) = a very-long-chain 3-oxoacyl-CoA + CO2 + CoA</text>
        <dbReference type="Rhea" id="RHEA:32727"/>
        <dbReference type="ChEBI" id="CHEBI:15378"/>
        <dbReference type="ChEBI" id="CHEBI:16526"/>
        <dbReference type="ChEBI" id="CHEBI:57287"/>
        <dbReference type="ChEBI" id="CHEBI:57384"/>
        <dbReference type="ChEBI" id="CHEBI:90725"/>
        <dbReference type="ChEBI" id="CHEBI:90736"/>
        <dbReference type="EC" id="2.3.1.199"/>
    </reaction>
</comment>
<dbReference type="AlphaFoldDB" id="B4M4Z5"/>
<feature type="transmembrane region" description="Helical" evidence="10">
    <location>
        <begin position="20"/>
        <end position="42"/>
    </location>
</feature>
<evidence type="ECO:0000256" key="1">
    <source>
        <dbReference type="ARBA" id="ARBA00004141"/>
    </source>
</evidence>